<proteinExistence type="predicted"/>
<dbReference type="EnsemblMetazoa" id="AEPI006583-RA">
    <property type="protein sequence ID" value="AEPI006583-PA"/>
    <property type="gene ID" value="AEPI006583"/>
</dbReference>
<feature type="compositionally biased region" description="Polar residues" evidence="1">
    <location>
        <begin position="157"/>
        <end position="167"/>
    </location>
</feature>
<feature type="compositionally biased region" description="Low complexity" evidence="1">
    <location>
        <begin position="238"/>
        <end position="255"/>
    </location>
</feature>
<dbReference type="Proteomes" id="UP000075885">
    <property type="component" value="Unassembled WGS sequence"/>
</dbReference>
<dbReference type="InterPro" id="IPR026678">
    <property type="entry name" value="INO80E"/>
</dbReference>
<evidence type="ECO:0000313" key="3">
    <source>
        <dbReference type="EnsemblMetazoa" id="AEPI006583-PA"/>
    </source>
</evidence>
<dbReference type="Pfam" id="PF24237">
    <property type="entry name" value="INO80E"/>
    <property type="match status" value="1"/>
</dbReference>
<dbReference type="GO" id="GO:0006338">
    <property type="term" value="P:chromatin remodeling"/>
    <property type="evidence" value="ECO:0007669"/>
    <property type="project" value="InterPro"/>
</dbReference>
<feature type="region of interest" description="Disordered" evidence="1">
    <location>
        <begin position="129"/>
        <end position="191"/>
    </location>
</feature>
<feature type="compositionally biased region" description="Polar residues" evidence="1">
    <location>
        <begin position="14"/>
        <end position="46"/>
    </location>
</feature>
<dbReference type="GO" id="GO:0031011">
    <property type="term" value="C:Ino80 complex"/>
    <property type="evidence" value="ECO:0007669"/>
    <property type="project" value="InterPro"/>
</dbReference>
<evidence type="ECO:0000313" key="4">
    <source>
        <dbReference type="Proteomes" id="UP000075885"/>
    </source>
</evidence>
<feature type="compositionally biased region" description="Low complexity" evidence="1">
    <location>
        <begin position="332"/>
        <end position="346"/>
    </location>
</feature>
<feature type="region of interest" description="Disordered" evidence="1">
    <location>
        <begin position="238"/>
        <end position="261"/>
    </location>
</feature>
<evidence type="ECO:0000259" key="2">
    <source>
        <dbReference type="Pfam" id="PF24237"/>
    </source>
</evidence>
<organism evidence="3 4">
    <name type="scientific">Anopheles epiroticus</name>
    <dbReference type="NCBI Taxonomy" id="199890"/>
    <lineage>
        <taxon>Eukaryota</taxon>
        <taxon>Metazoa</taxon>
        <taxon>Ecdysozoa</taxon>
        <taxon>Arthropoda</taxon>
        <taxon>Hexapoda</taxon>
        <taxon>Insecta</taxon>
        <taxon>Pterygota</taxon>
        <taxon>Neoptera</taxon>
        <taxon>Endopterygota</taxon>
        <taxon>Diptera</taxon>
        <taxon>Nematocera</taxon>
        <taxon>Culicoidea</taxon>
        <taxon>Culicidae</taxon>
        <taxon>Anophelinae</taxon>
        <taxon>Anopheles</taxon>
    </lineage>
</organism>
<feature type="compositionally biased region" description="Low complexity" evidence="1">
    <location>
        <begin position="174"/>
        <end position="191"/>
    </location>
</feature>
<dbReference type="VEuPathDB" id="VectorBase:AEPI006583"/>
<dbReference type="PANTHER" id="PTHR21812:SF1">
    <property type="entry name" value="INO80 COMPLEX SUBUNIT E"/>
    <property type="match status" value="1"/>
</dbReference>
<feature type="domain" description="INO80 complex subunit E N-terminal" evidence="2">
    <location>
        <begin position="74"/>
        <end position="121"/>
    </location>
</feature>
<reference evidence="3" key="2">
    <citation type="submission" date="2020-05" db="UniProtKB">
        <authorList>
            <consortium name="EnsemblMetazoa"/>
        </authorList>
    </citation>
    <scope>IDENTIFICATION</scope>
    <source>
        <strain evidence="3">Epiroticus2</strain>
    </source>
</reference>
<sequence>MNEEAQKRNPLISMINQDPQTSNPSVSVVTGESMSPHQRNMTSTMMPESATAVDVSSGGEDDSDDEESLTLVADYKTMYAELKRKMKILIHENVYFQNNLRASQKRLLKITRDRSFLLDRLLEYERVEVSSSDSDETVESDDSTRVEVQPKRRKIEPSTSQITSTQMKPPAKPLPQQLSLPQPLTQQQQSQQQLLQTQQLAQSSQDVLDQLTPEDQLLLHMEQDKLMDLIKQIPQSQQLLQAAQQPQPSQQPPQQLMQTHRQHAYQFPLSMMSQVPTELLATTSNSDLDGTVDDVVIEGPQITKEELERHLQSRQIVPQVIPEGELPIEMFNNNPSSSSPSSDPNSQLKDAAGNLLVRTVVGVERRLLRMVLDHLH</sequence>
<dbReference type="InterPro" id="IPR056515">
    <property type="entry name" value="INO80E_N"/>
</dbReference>
<dbReference type="PANTHER" id="PTHR21812">
    <property type="entry name" value="INO80 COMPLEX SUBUNIT E"/>
    <property type="match status" value="1"/>
</dbReference>
<evidence type="ECO:0000256" key="1">
    <source>
        <dbReference type="SAM" id="MobiDB-lite"/>
    </source>
</evidence>
<feature type="region of interest" description="Disordered" evidence="1">
    <location>
        <begin position="1"/>
        <end position="67"/>
    </location>
</feature>
<dbReference type="AlphaFoldDB" id="A0A182PI21"/>
<protein>
    <recommendedName>
        <fullName evidence="2">INO80 complex subunit E N-terminal domain-containing protein</fullName>
    </recommendedName>
</protein>
<reference evidence="4" key="1">
    <citation type="submission" date="2013-03" db="EMBL/GenBank/DDBJ databases">
        <title>The Genome Sequence of Anopheles epiroticus epiroticus2.</title>
        <authorList>
            <consortium name="The Broad Institute Genomics Platform"/>
            <person name="Neafsey D.E."/>
            <person name="Howell P."/>
            <person name="Walker B."/>
            <person name="Young S.K."/>
            <person name="Zeng Q."/>
            <person name="Gargeya S."/>
            <person name="Fitzgerald M."/>
            <person name="Haas B."/>
            <person name="Abouelleil A."/>
            <person name="Allen A.W."/>
            <person name="Alvarado L."/>
            <person name="Arachchi H.M."/>
            <person name="Berlin A.M."/>
            <person name="Chapman S.B."/>
            <person name="Gainer-Dewar J."/>
            <person name="Goldberg J."/>
            <person name="Griggs A."/>
            <person name="Gujja S."/>
            <person name="Hansen M."/>
            <person name="Howarth C."/>
            <person name="Imamovic A."/>
            <person name="Ireland A."/>
            <person name="Larimer J."/>
            <person name="McCowan C."/>
            <person name="Murphy C."/>
            <person name="Pearson M."/>
            <person name="Poon T.W."/>
            <person name="Priest M."/>
            <person name="Roberts A."/>
            <person name="Saif S."/>
            <person name="Shea T."/>
            <person name="Sisk P."/>
            <person name="Sykes S."/>
            <person name="Wortman J."/>
            <person name="Nusbaum C."/>
            <person name="Birren B."/>
        </authorList>
    </citation>
    <scope>NUCLEOTIDE SEQUENCE [LARGE SCALE GENOMIC DNA]</scope>
    <source>
        <strain evidence="4">Epiroticus2</strain>
    </source>
</reference>
<accession>A0A182PI21</accession>
<feature type="region of interest" description="Disordered" evidence="1">
    <location>
        <begin position="329"/>
        <end position="349"/>
    </location>
</feature>
<keyword evidence="4" id="KW-1185">Reference proteome</keyword>
<dbReference type="STRING" id="199890.A0A182PI21"/>
<name>A0A182PI21_9DIPT</name>